<protein>
    <recommendedName>
        <fullName evidence="5">Secreted protein</fullName>
    </recommendedName>
</protein>
<organism evidence="3 4">
    <name type="scientific">Zopfia rhizophila CBS 207.26</name>
    <dbReference type="NCBI Taxonomy" id="1314779"/>
    <lineage>
        <taxon>Eukaryota</taxon>
        <taxon>Fungi</taxon>
        <taxon>Dikarya</taxon>
        <taxon>Ascomycota</taxon>
        <taxon>Pezizomycotina</taxon>
        <taxon>Dothideomycetes</taxon>
        <taxon>Dothideomycetes incertae sedis</taxon>
        <taxon>Zopfiaceae</taxon>
        <taxon>Zopfia</taxon>
    </lineage>
</organism>
<keyword evidence="4" id="KW-1185">Reference proteome</keyword>
<accession>A0A6A6EIY7</accession>
<name>A0A6A6EIY7_9PEZI</name>
<evidence type="ECO:0000256" key="2">
    <source>
        <dbReference type="SAM" id="SignalP"/>
    </source>
</evidence>
<evidence type="ECO:0000256" key="1">
    <source>
        <dbReference type="SAM" id="Phobius"/>
    </source>
</evidence>
<evidence type="ECO:0000313" key="3">
    <source>
        <dbReference type="EMBL" id="KAF2192067.1"/>
    </source>
</evidence>
<dbReference type="Proteomes" id="UP000800200">
    <property type="component" value="Unassembled WGS sequence"/>
</dbReference>
<feature type="signal peptide" evidence="2">
    <location>
        <begin position="1"/>
        <end position="17"/>
    </location>
</feature>
<keyword evidence="2" id="KW-0732">Signal</keyword>
<keyword evidence="1" id="KW-0812">Transmembrane</keyword>
<evidence type="ECO:0008006" key="5">
    <source>
        <dbReference type="Google" id="ProtNLM"/>
    </source>
</evidence>
<feature type="chain" id="PRO_5025371558" description="Secreted protein" evidence="2">
    <location>
        <begin position="18"/>
        <end position="62"/>
    </location>
</feature>
<keyword evidence="1" id="KW-1133">Transmembrane helix</keyword>
<sequence length="62" mass="6498">MLMAAGAVCLCFPCTSLSPSVLVVSGGFSCGVGQGFFLAVFCPVSELFQWGRRSCCDPLSTR</sequence>
<reference evidence="3" key="1">
    <citation type="journal article" date="2020" name="Stud. Mycol.">
        <title>101 Dothideomycetes genomes: a test case for predicting lifestyles and emergence of pathogens.</title>
        <authorList>
            <person name="Haridas S."/>
            <person name="Albert R."/>
            <person name="Binder M."/>
            <person name="Bloem J."/>
            <person name="Labutti K."/>
            <person name="Salamov A."/>
            <person name="Andreopoulos B."/>
            <person name="Baker S."/>
            <person name="Barry K."/>
            <person name="Bills G."/>
            <person name="Bluhm B."/>
            <person name="Cannon C."/>
            <person name="Castanera R."/>
            <person name="Culley D."/>
            <person name="Daum C."/>
            <person name="Ezra D."/>
            <person name="Gonzalez J."/>
            <person name="Henrissat B."/>
            <person name="Kuo A."/>
            <person name="Liang C."/>
            <person name="Lipzen A."/>
            <person name="Lutzoni F."/>
            <person name="Magnuson J."/>
            <person name="Mondo S."/>
            <person name="Nolan M."/>
            <person name="Ohm R."/>
            <person name="Pangilinan J."/>
            <person name="Park H.-J."/>
            <person name="Ramirez L."/>
            <person name="Alfaro M."/>
            <person name="Sun H."/>
            <person name="Tritt A."/>
            <person name="Yoshinaga Y."/>
            <person name="Zwiers L.-H."/>
            <person name="Turgeon B."/>
            <person name="Goodwin S."/>
            <person name="Spatafora J."/>
            <person name="Crous P."/>
            <person name="Grigoriev I."/>
        </authorList>
    </citation>
    <scope>NUCLEOTIDE SEQUENCE</scope>
    <source>
        <strain evidence="3">CBS 207.26</strain>
    </source>
</reference>
<dbReference type="AlphaFoldDB" id="A0A6A6EIY7"/>
<gene>
    <name evidence="3" type="ORF">K469DRAFT_805494</name>
</gene>
<keyword evidence="1" id="KW-0472">Membrane</keyword>
<dbReference type="EMBL" id="ML994616">
    <property type="protein sequence ID" value="KAF2192067.1"/>
    <property type="molecule type" value="Genomic_DNA"/>
</dbReference>
<evidence type="ECO:0000313" key="4">
    <source>
        <dbReference type="Proteomes" id="UP000800200"/>
    </source>
</evidence>
<feature type="transmembrane region" description="Helical" evidence="1">
    <location>
        <begin position="26"/>
        <end position="44"/>
    </location>
</feature>
<proteinExistence type="predicted"/>